<keyword evidence="4" id="KW-1185">Reference proteome</keyword>
<dbReference type="CDD" id="cd12085">
    <property type="entry name" value="DD_cGKI-alpha"/>
    <property type="match status" value="1"/>
</dbReference>
<dbReference type="Proteomes" id="UP001516400">
    <property type="component" value="Unassembled WGS sequence"/>
</dbReference>
<sequence>MRVCFGTLCFSSSLNDEEVPNLASAQPITRRMESSMGDPVAELRKLLEVKDQQIEDLNDQLVARNREIATLRSQLDKFQSVLTACSPTSPKLLSGNVGIRPRKQRAGISAEPQSEASILELSKQTFSTYSKNER</sequence>
<feature type="region of interest" description="Disordered" evidence="2">
    <location>
        <begin position="93"/>
        <end position="114"/>
    </location>
</feature>
<evidence type="ECO:0000313" key="4">
    <source>
        <dbReference type="Proteomes" id="UP001516400"/>
    </source>
</evidence>
<keyword evidence="1" id="KW-0175">Coiled coil</keyword>
<evidence type="ECO:0000313" key="3">
    <source>
        <dbReference type="EMBL" id="KAL3273187.1"/>
    </source>
</evidence>
<evidence type="ECO:0008006" key="5">
    <source>
        <dbReference type="Google" id="ProtNLM"/>
    </source>
</evidence>
<name>A0ABD2N3U4_9CUCU</name>
<organism evidence="3 4">
    <name type="scientific">Cryptolaemus montrouzieri</name>
    <dbReference type="NCBI Taxonomy" id="559131"/>
    <lineage>
        <taxon>Eukaryota</taxon>
        <taxon>Metazoa</taxon>
        <taxon>Ecdysozoa</taxon>
        <taxon>Arthropoda</taxon>
        <taxon>Hexapoda</taxon>
        <taxon>Insecta</taxon>
        <taxon>Pterygota</taxon>
        <taxon>Neoptera</taxon>
        <taxon>Endopterygota</taxon>
        <taxon>Coleoptera</taxon>
        <taxon>Polyphaga</taxon>
        <taxon>Cucujiformia</taxon>
        <taxon>Coccinelloidea</taxon>
        <taxon>Coccinellidae</taxon>
        <taxon>Scymninae</taxon>
        <taxon>Scymnini</taxon>
        <taxon>Cryptolaemus</taxon>
    </lineage>
</organism>
<dbReference type="Gene3D" id="1.20.5.490">
    <property type="entry name" value="Single helix bin"/>
    <property type="match status" value="1"/>
</dbReference>
<feature type="coiled-coil region" evidence="1">
    <location>
        <begin position="40"/>
        <end position="74"/>
    </location>
</feature>
<gene>
    <name evidence="3" type="ORF">HHI36_014641</name>
</gene>
<reference evidence="3 4" key="1">
    <citation type="journal article" date="2021" name="BMC Biol.">
        <title>Horizontally acquired antibacterial genes associated with adaptive radiation of ladybird beetles.</title>
        <authorList>
            <person name="Li H.S."/>
            <person name="Tang X.F."/>
            <person name="Huang Y.H."/>
            <person name="Xu Z.Y."/>
            <person name="Chen M.L."/>
            <person name="Du X.Y."/>
            <person name="Qiu B.Y."/>
            <person name="Chen P.T."/>
            <person name="Zhang W."/>
            <person name="Slipinski A."/>
            <person name="Escalona H.E."/>
            <person name="Waterhouse R.M."/>
            <person name="Zwick A."/>
            <person name="Pang H."/>
        </authorList>
    </citation>
    <scope>NUCLEOTIDE SEQUENCE [LARGE SCALE GENOMIC DNA]</scope>
    <source>
        <strain evidence="3">SYSU2018</strain>
    </source>
</reference>
<dbReference type="AlphaFoldDB" id="A0ABD2N3U4"/>
<dbReference type="EMBL" id="JABFTP020000062">
    <property type="protein sequence ID" value="KAL3273187.1"/>
    <property type="molecule type" value="Genomic_DNA"/>
</dbReference>
<evidence type="ECO:0000256" key="2">
    <source>
        <dbReference type="SAM" id="MobiDB-lite"/>
    </source>
</evidence>
<evidence type="ECO:0000256" key="1">
    <source>
        <dbReference type="SAM" id="Coils"/>
    </source>
</evidence>
<comment type="caution">
    <text evidence="3">The sequence shown here is derived from an EMBL/GenBank/DDBJ whole genome shotgun (WGS) entry which is preliminary data.</text>
</comment>
<accession>A0ABD2N3U4</accession>
<protein>
    <recommendedName>
        <fullName evidence="5">cGMP-dependent protein kinase N-terminal coiled-coil domain-containing protein</fullName>
    </recommendedName>
</protein>
<proteinExistence type="predicted"/>